<reference evidence="1" key="2">
    <citation type="submission" date="2024-02" db="EMBL/GenBank/DDBJ databases">
        <title>The Genome Sequence of Enterococcus diestrammenae JM9A.</title>
        <authorList>
            <person name="Earl A."/>
            <person name="Manson A."/>
            <person name="Gilmore M."/>
            <person name="Sanders J."/>
            <person name="Shea T."/>
            <person name="Howe W."/>
            <person name="Livny J."/>
            <person name="Cuomo C."/>
            <person name="Neafsey D."/>
            <person name="Birren B."/>
        </authorList>
    </citation>
    <scope>NUCLEOTIDE SEQUENCE</scope>
    <source>
        <strain evidence="1">JM9A</strain>
    </source>
</reference>
<dbReference type="EMBL" id="MAEI02000001">
    <property type="protein sequence ID" value="MEO1783263.1"/>
    <property type="molecule type" value="Genomic_DNA"/>
</dbReference>
<dbReference type="Proteomes" id="UP001429357">
    <property type="component" value="Unassembled WGS sequence"/>
</dbReference>
<proteinExistence type="predicted"/>
<name>A0ABV0F8J6_9ENTE</name>
<protein>
    <recommendedName>
        <fullName evidence="3">DUF1292 domain-containing protein</fullName>
    </recommendedName>
</protein>
<accession>A0ABV0F8J6</accession>
<reference evidence="1" key="1">
    <citation type="submission" date="2016-06" db="EMBL/GenBank/DDBJ databases">
        <authorList>
            <person name="Van Tyne D."/>
        </authorList>
    </citation>
    <scope>NUCLEOTIDE SEQUENCE</scope>
    <source>
        <strain evidence="1">JM9A</strain>
    </source>
</reference>
<evidence type="ECO:0008006" key="3">
    <source>
        <dbReference type="Google" id="ProtNLM"/>
    </source>
</evidence>
<dbReference type="RefSeq" id="WP_161868661.1">
    <property type="nucleotide sequence ID" value="NZ_MAEI02000001.1"/>
</dbReference>
<organism evidence="1 2">
    <name type="scientific">Enterococcus diestrammenae</name>
    <dbReference type="NCBI Taxonomy" id="1155073"/>
    <lineage>
        <taxon>Bacteria</taxon>
        <taxon>Bacillati</taxon>
        <taxon>Bacillota</taxon>
        <taxon>Bacilli</taxon>
        <taxon>Lactobacillales</taxon>
        <taxon>Enterococcaceae</taxon>
        <taxon>Enterococcus</taxon>
    </lineage>
</organism>
<gene>
    <name evidence="1" type="ORF">BAU18_002883</name>
</gene>
<comment type="caution">
    <text evidence="1">The sequence shown here is derived from an EMBL/GenBank/DDBJ whole genome shotgun (WGS) entry which is preliminary data.</text>
</comment>
<sequence length="78" mass="8992">MSKSGIIVDEIRFVNICNTSNGEETFELSASVPEEGKELFICTISNRDDSQHDFDLTKDEWEIFKRIIDMQFKKEGEG</sequence>
<evidence type="ECO:0000313" key="1">
    <source>
        <dbReference type="EMBL" id="MEO1783263.1"/>
    </source>
</evidence>
<keyword evidence="2" id="KW-1185">Reference proteome</keyword>
<evidence type="ECO:0000313" key="2">
    <source>
        <dbReference type="Proteomes" id="UP001429357"/>
    </source>
</evidence>